<keyword evidence="5" id="KW-1133">Transmembrane helix</keyword>
<dbReference type="PANTHER" id="PTHR27009">
    <property type="entry name" value="RUST RESISTANCE KINASE LR10-RELATED"/>
    <property type="match status" value="1"/>
</dbReference>
<evidence type="ECO:0000256" key="7">
    <source>
        <dbReference type="ARBA" id="ARBA00023180"/>
    </source>
</evidence>
<dbReference type="Proteomes" id="UP000825729">
    <property type="component" value="Unassembled WGS sequence"/>
</dbReference>
<sequence>MWTKTYGPITDKSDVYSYGMLLLEMVGIRKKYLSGVVNIKGKHTFPAWVSKKAMRSQLKETTAIHEANMSKEEEEEKEQEEEEGEEKEQEEEEGEEKEQEEEEGEEKEQEEEEGEEKEQEEEEGEEKEQEEEEGEEKEQEEEEGEEKEQEEEGEGEEGEEVLEKMYLTGVWCIPHIPSNRPSMSKVIQMLKGPVEIEIPPNPFPEGLNGGNFFSHYYSGSIP</sequence>
<evidence type="ECO:0000256" key="6">
    <source>
        <dbReference type="ARBA" id="ARBA00023136"/>
    </source>
</evidence>
<keyword evidence="10" id="KW-1185">Reference proteome</keyword>
<evidence type="ECO:0000256" key="1">
    <source>
        <dbReference type="ARBA" id="ARBA00004479"/>
    </source>
</evidence>
<evidence type="ECO:0000256" key="4">
    <source>
        <dbReference type="ARBA" id="ARBA00022729"/>
    </source>
</evidence>
<dbReference type="InterPro" id="IPR011009">
    <property type="entry name" value="Kinase-like_dom_sf"/>
</dbReference>
<keyword evidence="2" id="KW-0808">Transferase</keyword>
<protein>
    <recommendedName>
        <fullName evidence="11">Protein kinase domain-containing protein</fullName>
    </recommendedName>
</protein>
<accession>A0AAV7FC64</accession>
<evidence type="ECO:0000256" key="5">
    <source>
        <dbReference type="ARBA" id="ARBA00022989"/>
    </source>
</evidence>
<keyword evidence="4" id="KW-0732">Signal</keyword>
<keyword evidence="6" id="KW-0472">Membrane</keyword>
<keyword evidence="7" id="KW-0325">Glycoprotein</keyword>
<keyword evidence="2" id="KW-0418">Kinase</keyword>
<dbReference type="GO" id="GO:0004674">
    <property type="term" value="F:protein serine/threonine kinase activity"/>
    <property type="evidence" value="ECO:0007669"/>
    <property type="project" value="UniProtKB-KW"/>
</dbReference>
<comment type="subcellular location">
    <subcellularLocation>
        <location evidence="1">Membrane</location>
        <topology evidence="1">Single-pass type I membrane protein</topology>
    </subcellularLocation>
</comment>
<comment type="caution">
    <text evidence="9">The sequence shown here is derived from an EMBL/GenBank/DDBJ whole genome shotgun (WGS) entry which is preliminary data.</text>
</comment>
<feature type="region of interest" description="Disordered" evidence="8">
    <location>
        <begin position="62"/>
        <end position="162"/>
    </location>
</feature>
<evidence type="ECO:0000313" key="9">
    <source>
        <dbReference type="EMBL" id="KAG9458194.1"/>
    </source>
</evidence>
<gene>
    <name evidence="9" type="ORF">H6P81_002702</name>
</gene>
<dbReference type="AlphaFoldDB" id="A0AAV7FC64"/>
<keyword evidence="2" id="KW-0723">Serine/threonine-protein kinase</keyword>
<evidence type="ECO:0000256" key="8">
    <source>
        <dbReference type="SAM" id="MobiDB-lite"/>
    </source>
</evidence>
<dbReference type="Gene3D" id="1.10.510.10">
    <property type="entry name" value="Transferase(Phosphotransferase) domain 1"/>
    <property type="match status" value="1"/>
</dbReference>
<proteinExistence type="predicted"/>
<evidence type="ECO:0000313" key="10">
    <source>
        <dbReference type="Proteomes" id="UP000825729"/>
    </source>
</evidence>
<keyword evidence="3" id="KW-0812">Transmembrane</keyword>
<organism evidence="9 10">
    <name type="scientific">Aristolochia fimbriata</name>
    <name type="common">White veined hardy Dutchman's pipe vine</name>
    <dbReference type="NCBI Taxonomy" id="158543"/>
    <lineage>
        <taxon>Eukaryota</taxon>
        <taxon>Viridiplantae</taxon>
        <taxon>Streptophyta</taxon>
        <taxon>Embryophyta</taxon>
        <taxon>Tracheophyta</taxon>
        <taxon>Spermatophyta</taxon>
        <taxon>Magnoliopsida</taxon>
        <taxon>Magnoliidae</taxon>
        <taxon>Piperales</taxon>
        <taxon>Aristolochiaceae</taxon>
        <taxon>Aristolochia</taxon>
    </lineage>
</organism>
<dbReference type="SUPFAM" id="SSF56112">
    <property type="entry name" value="Protein kinase-like (PK-like)"/>
    <property type="match status" value="1"/>
</dbReference>
<evidence type="ECO:0000256" key="3">
    <source>
        <dbReference type="ARBA" id="ARBA00022692"/>
    </source>
</evidence>
<reference evidence="9 10" key="1">
    <citation type="submission" date="2021-07" db="EMBL/GenBank/DDBJ databases">
        <title>The Aristolochia fimbriata genome: insights into angiosperm evolution, floral development and chemical biosynthesis.</title>
        <authorList>
            <person name="Jiao Y."/>
        </authorList>
    </citation>
    <scope>NUCLEOTIDE SEQUENCE [LARGE SCALE GENOMIC DNA]</scope>
    <source>
        <strain evidence="9">IBCAS-2021</strain>
        <tissue evidence="9">Leaf</tissue>
    </source>
</reference>
<dbReference type="GO" id="GO:0016020">
    <property type="term" value="C:membrane"/>
    <property type="evidence" value="ECO:0007669"/>
    <property type="project" value="UniProtKB-SubCell"/>
</dbReference>
<name>A0AAV7FC64_ARIFI</name>
<dbReference type="InterPro" id="IPR045874">
    <property type="entry name" value="LRK10/LRL21-25-like"/>
</dbReference>
<feature type="compositionally biased region" description="Acidic residues" evidence="8">
    <location>
        <begin position="72"/>
        <end position="160"/>
    </location>
</feature>
<dbReference type="EMBL" id="JAINDJ010000002">
    <property type="protein sequence ID" value="KAG9458194.1"/>
    <property type="molecule type" value="Genomic_DNA"/>
</dbReference>
<evidence type="ECO:0000256" key="2">
    <source>
        <dbReference type="ARBA" id="ARBA00022527"/>
    </source>
</evidence>
<evidence type="ECO:0008006" key="11">
    <source>
        <dbReference type="Google" id="ProtNLM"/>
    </source>
</evidence>